<comment type="caution">
    <text evidence="2">The sequence shown here is derived from an EMBL/GenBank/DDBJ whole genome shotgun (WGS) entry which is preliminary data.</text>
</comment>
<reference evidence="2" key="1">
    <citation type="submission" date="2021-04" db="EMBL/GenBank/DDBJ databases">
        <title>First draft genome resource for Brassicaceae pathogens Fusarium oxysporum f. sp. raphani and Fusarium oxysporum f. sp. rapae.</title>
        <authorList>
            <person name="Asai S."/>
        </authorList>
    </citation>
    <scope>NUCLEOTIDE SEQUENCE</scope>
    <source>
        <strain evidence="2">Tf1208</strain>
    </source>
</reference>
<name>A0A8J5PQ63_FUSOX</name>
<sequence>MEMSGSSLNLGTEQNVDTEMPDAPDDGNPVSSEDGIKQSGRRRLPTWSADQGNLYNSSDAVSRSGESIPHGQDGLTSVVSNRGCYVIRLDSARHISVYRLGPHELAAFNAIRAAREHQCSPGLDGEDLTPVGAVGYECEFCKACEDYNHTASQNNVHWYTVLP</sequence>
<dbReference type="AlphaFoldDB" id="A0A8J5PQ63"/>
<proteinExistence type="predicted"/>
<feature type="region of interest" description="Disordered" evidence="1">
    <location>
        <begin position="1"/>
        <end position="74"/>
    </location>
</feature>
<protein>
    <submittedName>
        <fullName evidence="2">Uncharacterized protein</fullName>
    </submittedName>
</protein>
<feature type="compositionally biased region" description="Polar residues" evidence="1">
    <location>
        <begin position="1"/>
        <end position="17"/>
    </location>
</feature>
<evidence type="ECO:0000256" key="1">
    <source>
        <dbReference type="SAM" id="MobiDB-lite"/>
    </source>
</evidence>
<evidence type="ECO:0000313" key="3">
    <source>
        <dbReference type="Proteomes" id="UP000694050"/>
    </source>
</evidence>
<organism evidence="2 3">
    <name type="scientific">Fusarium oxysporum f. sp. rapae</name>
    <dbReference type="NCBI Taxonomy" id="485398"/>
    <lineage>
        <taxon>Eukaryota</taxon>
        <taxon>Fungi</taxon>
        <taxon>Dikarya</taxon>
        <taxon>Ascomycota</taxon>
        <taxon>Pezizomycotina</taxon>
        <taxon>Sordariomycetes</taxon>
        <taxon>Hypocreomycetidae</taxon>
        <taxon>Hypocreales</taxon>
        <taxon>Nectriaceae</taxon>
        <taxon>Fusarium</taxon>
        <taxon>Fusarium oxysporum species complex</taxon>
    </lineage>
</organism>
<feature type="compositionally biased region" description="Polar residues" evidence="1">
    <location>
        <begin position="48"/>
        <end position="65"/>
    </location>
</feature>
<evidence type="ECO:0000313" key="2">
    <source>
        <dbReference type="EMBL" id="KAG7422127.1"/>
    </source>
</evidence>
<dbReference type="EMBL" id="JAELUQ010000001">
    <property type="protein sequence ID" value="KAG7422127.1"/>
    <property type="molecule type" value="Genomic_DNA"/>
</dbReference>
<dbReference type="Proteomes" id="UP000694050">
    <property type="component" value="Unassembled WGS sequence"/>
</dbReference>
<accession>A0A8J5PQ63</accession>
<gene>
    <name evidence="2" type="ORF">Forpe1208_v001874</name>
</gene>